<accession>A0A0P1G1B3</accession>
<dbReference type="AlphaFoldDB" id="A0A0P1G1B3"/>
<dbReference type="RefSeq" id="WP_058246048.1">
    <property type="nucleotide sequence ID" value="NZ_CYSE01000001.1"/>
</dbReference>
<dbReference type="Proteomes" id="UP000054935">
    <property type="component" value="Unassembled WGS sequence"/>
</dbReference>
<reference evidence="1 2" key="1">
    <citation type="submission" date="2015-09" db="EMBL/GenBank/DDBJ databases">
        <authorList>
            <consortium name="Swine Surveillance"/>
        </authorList>
    </citation>
    <scope>NUCLEOTIDE SEQUENCE [LARGE SCALE GENOMIC DNA]</scope>
    <source>
        <strain evidence="1 2">CECT 7648</strain>
    </source>
</reference>
<organism evidence="1 2">
    <name type="scientific">Tropicibacter naphthalenivorans</name>
    <dbReference type="NCBI Taxonomy" id="441103"/>
    <lineage>
        <taxon>Bacteria</taxon>
        <taxon>Pseudomonadati</taxon>
        <taxon>Pseudomonadota</taxon>
        <taxon>Alphaproteobacteria</taxon>
        <taxon>Rhodobacterales</taxon>
        <taxon>Roseobacteraceae</taxon>
        <taxon>Tropicibacter</taxon>
    </lineage>
</organism>
<sequence length="764" mass="81996">MTADGFDPPLFQPDRGLWIAPIRHHSPACAWAVRALIREVRPKTVLIEGPADLSPLIPDLCDAATRPPVAAVMLREGRAAYLPLCDHSPEYVAMSEALAMGAEVRFIDLPSDRLFTGEQVGPIPATDEHAFDSGDYIAGLCARTGCRDGFELWDHLFESRLGEGDWRALLTDVGRYCAGLRAATPAPDANNAAREADMSAHIAQALPKGRTVAVVGGFHAPALTDPQGPAPEVPPCQDAYLIGYGHAAMDALAGYGAGLPQPGYYDALWHAAEAANGPPDWPSLTADLIQTFLTEAATQGHPTALPSKVELLRVAHGLAGLRGRAAVLRHDLFDAAQTALTKGQVTAHDAWAQRLRRHWHGTALGRVKPGQQVLPLVADARARAAKTRLDLTQSLEKQKRLDIHRKDAHLQTSRFLHAMQLLDSGFARMTAGPDYATGLGADRLFEEWSYGWSPIVETRLIQLATQGAGDSVAAACLWTLTQAPKDTLPDQITLLGQGIRAGLGMRLHPFVTALGHSIESSCAFAEMAHALQRLYGLSHTRGPMRAPKGLDLPQLLARGYARLVYLADDLPTLPEGDVPGAVRALRLVADLLASDTEGSLDPALFLDAVARLARRDAPPQIKGAALALALRSGHVAPADLVAALRSEFHAAVFDVAERTGVMRGMLVTAPSVLWTQPEVLAEIDGFFASLPEAEFLSLLPQMRRILTALNPRETDRLADVLAQRHGARPDIHSAPLSEAEVTLALEAHLAVQAALRADGLEDQP</sequence>
<dbReference type="EMBL" id="CYSE01000001">
    <property type="protein sequence ID" value="CUH75560.1"/>
    <property type="molecule type" value="Genomic_DNA"/>
</dbReference>
<keyword evidence="2" id="KW-1185">Reference proteome</keyword>
<dbReference type="InterPro" id="IPR043737">
    <property type="entry name" value="DUF5682"/>
</dbReference>
<dbReference type="OrthoDB" id="9768066at2"/>
<dbReference type="STRING" id="441103.TRN7648_00501"/>
<dbReference type="Pfam" id="PF18934">
    <property type="entry name" value="DUF5682"/>
    <property type="match status" value="1"/>
</dbReference>
<evidence type="ECO:0000313" key="2">
    <source>
        <dbReference type="Proteomes" id="UP000054935"/>
    </source>
</evidence>
<gene>
    <name evidence="1" type="ORF">TRN7648_00501</name>
</gene>
<name>A0A0P1G1B3_9RHOB</name>
<evidence type="ECO:0000313" key="1">
    <source>
        <dbReference type="EMBL" id="CUH75560.1"/>
    </source>
</evidence>
<proteinExistence type="predicted"/>
<protein>
    <submittedName>
        <fullName evidence="1">Uncharacterized protein</fullName>
    </submittedName>
</protein>